<keyword evidence="3" id="KW-0378">Hydrolase</keyword>
<dbReference type="PROSITE" id="PS51194">
    <property type="entry name" value="HELICASE_CTER"/>
    <property type="match status" value="1"/>
</dbReference>
<evidence type="ECO:0000313" key="3">
    <source>
        <dbReference type="EMBL" id="WUQ14470.1"/>
    </source>
</evidence>
<accession>A0ABZ1TF27</accession>
<evidence type="ECO:0000313" key="4">
    <source>
        <dbReference type="Proteomes" id="UP001432039"/>
    </source>
</evidence>
<dbReference type="SMART" id="SM00490">
    <property type="entry name" value="HELICc"/>
    <property type="match status" value="1"/>
</dbReference>
<feature type="region of interest" description="Disordered" evidence="1">
    <location>
        <begin position="25"/>
        <end position="91"/>
    </location>
</feature>
<proteinExistence type="predicted"/>
<evidence type="ECO:0000259" key="2">
    <source>
        <dbReference type="PROSITE" id="PS51194"/>
    </source>
</evidence>
<dbReference type="RefSeq" id="WP_328963222.1">
    <property type="nucleotide sequence ID" value="NZ_CP108090.1"/>
</dbReference>
<feature type="compositionally biased region" description="Basic and acidic residues" evidence="1">
    <location>
        <begin position="73"/>
        <end position="86"/>
    </location>
</feature>
<protein>
    <submittedName>
        <fullName evidence="3">Helicase-related protein</fullName>
    </submittedName>
</protein>
<reference evidence="3" key="1">
    <citation type="submission" date="2022-10" db="EMBL/GenBank/DDBJ databases">
        <title>The complete genomes of actinobacterial strains from the NBC collection.</title>
        <authorList>
            <person name="Joergensen T.S."/>
            <person name="Alvarez Arevalo M."/>
            <person name="Sterndorff E.B."/>
            <person name="Faurdal D."/>
            <person name="Vuksanovic O."/>
            <person name="Mourched A.-S."/>
            <person name="Charusanti P."/>
            <person name="Shaw S."/>
            <person name="Blin K."/>
            <person name="Weber T."/>
        </authorList>
    </citation>
    <scope>NUCLEOTIDE SEQUENCE</scope>
    <source>
        <strain evidence="3">NBC_00248</strain>
    </source>
</reference>
<dbReference type="SUPFAM" id="SSF52540">
    <property type="entry name" value="P-loop containing nucleoside triphosphate hydrolases"/>
    <property type="match status" value="1"/>
</dbReference>
<sequence>MMKSEHDEHYEFRDELVHRLVLDLMGPKGGPDEVLEDPPVTTYPVGALFPQGDVAEDPTERAADNNPDPAADVARREQRDGDRDDSGVALSNVRRPSAMGITFAVDRVAAPEVTVRVEAARYLPVDASGRATAAKAAERRSTEDTGERWMRQAVPARDVPVDVTVPGTKAVEILPHLLSLQIIVRNEDASGAVAVTVTLINTATAPKTGPQDESCFFQPRLTVTAPAGSGGLVERPVHGRSADPELDVSRLLHRHAPSFATGHGCAADWHWVAPPPNHLRADAGPCRIDAVHTELVPTYEVMLTDSNPDIDATSLGMKWLSTAPRDEIVPALLTLLSSYENWIEERRTDAERLGSSEFAELALLQIENCATALGRMRSGVELLRVDDDCLEAFRLANRAMDDQRTRAITIKEGEPGRPNTWRPFQIGFVLLCLDGIADPQHDDRQIADLLWFPTGGGKTEAYLGLIAFTVFLRRLRRRDCGGGVTVLMRYTLRLLTLQQFERATILICAMERIRLEAKNSARPLGSEKISIGMWVGQSATPNDLKTAQKSLQKLRNGQSVAKENPVQLRACPWCGSALDAHDYTVTLEPAAMVVACPDEDCDFHEGLPIHVVDQTVYQARPTLVIATVDKFALIPWEERTAALFNRNRPADDTPPPELIVQDELHLISGPLGTMTGLYETMIDLAADTPKVIASTATIRRAKQQGRALFHREVHQFPPTALDSRDSWFSREAPADRKATRRYVGLLTPSTSQATLLVRAYAALLHHAALIEGPGAVRDAYWTLVGYFNSLRLLAAAELQVRDDVHDRIALLAAQAETRTREINEPSELTSRIDASDIPKYLKDLERRHPHPDAVDVLLATNMISVGVDIDRLGLMAVMGQPQTTAEYIQATSRVGRSHPGLVVTLLNSARSRDRSHYENFTTYHSALYRQVESTSVTPFSPRARDRALHAVLVGLARLTIEAARPKSGAAKIDRFEDRLKDIRTAITWRAREIAPEHADDVDAELEEIIDDWRLLAETYPDTLVYEGWFGKRPALLVPFAEAEDGESFRTLTSLRDVDAESDLFEEK</sequence>
<keyword evidence="3" id="KW-0347">Helicase</keyword>
<dbReference type="CDD" id="cd18785">
    <property type="entry name" value="SF2_C"/>
    <property type="match status" value="1"/>
</dbReference>
<dbReference type="Gene3D" id="3.40.50.300">
    <property type="entry name" value="P-loop containing nucleotide triphosphate hydrolases"/>
    <property type="match status" value="2"/>
</dbReference>
<dbReference type="Proteomes" id="UP001432039">
    <property type="component" value="Chromosome"/>
</dbReference>
<organism evidence="3 4">
    <name type="scientific">Streptomyces virginiae</name>
    <name type="common">Streptomyces cinnamonensis</name>
    <dbReference type="NCBI Taxonomy" id="1961"/>
    <lineage>
        <taxon>Bacteria</taxon>
        <taxon>Bacillati</taxon>
        <taxon>Actinomycetota</taxon>
        <taxon>Actinomycetes</taxon>
        <taxon>Kitasatosporales</taxon>
        <taxon>Streptomycetaceae</taxon>
        <taxon>Streptomyces</taxon>
    </lineage>
</organism>
<dbReference type="Pfam" id="PF00271">
    <property type="entry name" value="Helicase_C"/>
    <property type="match status" value="1"/>
</dbReference>
<dbReference type="EMBL" id="CP108090">
    <property type="protein sequence ID" value="WUQ14470.1"/>
    <property type="molecule type" value="Genomic_DNA"/>
</dbReference>
<name>A0ABZ1TF27_STRVG</name>
<keyword evidence="4" id="KW-1185">Reference proteome</keyword>
<dbReference type="GO" id="GO:0004386">
    <property type="term" value="F:helicase activity"/>
    <property type="evidence" value="ECO:0007669"/>
    <property type="project" value="UniProtKB-KW"/>
</dbReference>
<keyword evidence="3" id="KW-0067">ATP-binding</keyword>
<gene>
    <name evidence="3" type="ORF">OG517_25315</name>
</gene>
<dbReference type="InterPro" id="IPR027417">
    <property type="entry name" value="P-loop_NTPase"/>
</dbReference>
<feature type="domain" description="Helicase C-terminal" evidence="2">
    <location>
        <begin position="792"/>
        <end position="947"/>
    </location>
</feature>
<evidence type="ECO:0000256" key="1">
    <source>
        <dbReference type="SAM" id="MobiDB-lite"/>
    </source>
</evidence>
<keyword evidence="3" id="KW-0547">Nucleotide-binding</keyword>
<dbReference type="InterPro" id="IPR001650">
    <property type="entry name" value="Helicase_C-like"/>
</dbReference>